<dbReference type="EMBL" id="SODL02000005">
    <property type="protein sequence ID" value="MCP2368749.1"/>
    <property type="molecule type" value="Genomic_DNA"/>
</dbReference>
<organism evidence="2 3">
    <name type="scientific">Agromyces flavus</name>
    <dbReference type="NCBI Taxonomy" id="589382"/>
    <lineage>
        <taxon>Bacteria</taxon>
        <taxon>Bacillati</taxon>
        <taxon>Actinomycetota</taxon>
        <taxon>Actinomycetes</taxon>
        <taxon>Micrococcales</taxon>
        <taxon>Microbacteriaceae</taxon>
        <taxon>Agromyces</taxon>
    </lineage>
</organism>
<sequence>MTSSAGDFERRVSAISALADPLRRRVYDLVVRSPEPLGRDAVAAALEVPRSTAAFHLTRLAGEGLLDVEARRLGARTGPGQGRPAKLYRRAAGDLSVELPRRRYELAGRIMAEAIATADSRPARDAVVTALRAAAASEGARLAEASADLDDALERAGMEPTAEGDDVVLGVCPFHVLAQEHQDVVCALNHSLVCGMAAGVGDDPARVHLDPGAGRCCIRIAGA</sequence>
<dbReference type="InterPro" id="IPR036388">
    <property type="entry name" value="WH-like_DNA-bd_sf"/>
</dbReference>
<gene>
    <name evidence="1" type="ORF">BCL57_002925</name>
    <name evidence="2" type="ORF">SAMN04489721_0381</name>
</gene>
<accession>A0A1H1MDP6</accession>
<dbReference type="InterPro" id="IPR011991">
    <property type="entry name" value="ArsR-like_HTH"/>
</dbReference>
<dbReference type="Gene3D" id="1.10.10.10">
    <property type="entry name" value="Winged helix-like DNA-binding domain superfamily/Winged helix DNA-binding domain"/>
    <property type="match status" value="1"/>
</dbReference>
<reference evidence="1" key="3">
    <citation type="submission" date="2022-06" db="EMBL/GenBank/DDBJ databases">
        <title>Genomic Encyclopedia of Type Strains, Phase III (KMG-III): the genomes of soil and plant-associated and newly described type strains.</title>
        <authorList>
            <person name="Whitman W."/>
        </authorList>
    </citation>
    <scope>NUCLEOTIDE SEQUENCE</scope>
    <source>
        <strain evidence="1">CPCC 202695</strain>
    </source>
</reference>
<dbReference type="EMBL" id="LT629755">
    <property type="protein sequence ID" value="SDR84099.1"/>
    <property type="molecule type" value="Genomic_DNA"/>
</dbReference>
<dbReference type="InterPro" id="IPR036390">
    <property type="entry name" value="WH_DNA-bd_sf"/>
</dbReference>
<dbReference type="Proteomes" id="UP000199482">
    <property type="component" value="Chromosome I"/>
</dbReference>
<reference evidence="3" key="1">
    <citation type="submission" date="2016-10" db="EMBL/GenBank/DDBJ databases">
        <authorList>
            <person name="Varghese N."/>
            <person name="Submissions S."/>
        </authorList>
    </citation>
    <scope>NUCLEOTIDE SEQUENCE [LARGE SCALE GENOMIC DNA]</scope>
    <source>
        <strain evidence="3">CPCC 202695</strain>
    </source>
</reference>
<dbReference type="RefSeq" id="WP_092668796.1">
    <property type="nucleotide sequence ID" value="NZ_BMDN01000005.1"/>
</dbReference>
<keyword evidence="4" id="KW-1185">Reference proteome</keyword>
<reference evidence="2" key="2">
    <citation type="submission" date="2016-10" db="EMBL/GenBank/DDBJ databases">
        <authorList>
            <person name="de Groot N.N."/>
        </authorList>
    </citation>
    <scope>NUCLEOTIDE SEQUENCE [LARGE SCALE GENOMIC DNA]</scope>
    <source>
        <strain evidence="2">CPCC 202695</strain>
    </source>
</reference>
<dbReference type="SUPFAM" id="SSF46785">
    <property type="entry name" value="Winged helix' DNA-binding domain"/>
    <property type="match status" value="1"/>
</dbReference>
<proteinExistence type="predicted"/>
<name>A0A1H1MDP6_9MICO</name>
<protein>
    <submittedName>
        <fullName evidence="1">ArsR family transcriptional regulator</fullName>
    </submittedName>
    <submittedName>
        <fullName evidence="2">Predicted transcriptional regulator, ArsR family</fullName>
    </submittedName>
</protein>
<evidence type="ECO:0000313" key="3">
    <source>
        <dbReference type="Proteomes" id="UP000199482"/>
    </source>
</evidence>
<dbReference type="STRING" id="589382.SAMN04489721_0381"/>
<evidence type="ECO:0000313" key="1">
    <source>
        <dbReference type="EMBL" id="MCP2368749.1"/>
    </source>
</evidence>
<dbReference type="CDD" id="cd00090">
    <property type="entry name" value="HTH_ARSR"/>
    <property type="match status" value="1"/>
</dbReference>
<dbReference type="Proteomes" id="UP000893823">
    <property type="component" value="Unassembled WGS sequence"/>
</dbReference>
<evidence type="ECO:0000313" key="4">
    <source>
        <dbReference type="Proteomes" id="UP000893823"/>
    </source>
</evidence>
<dbReference type="AlphaFoldDB" id="A0A1H1MDP6"/>
<dbReference type="OrthoDB" id="3399802at2"/>
<evidence type="ECO:0000313" key="2">
    <source>
        <dbReference type="EMBL" id="SDR84099.1"/>
    </source>
</evidence>
<dbReference type="Pfam" id="PF12840">
    <property type="entry name" value="HTH_20"/>
    <property type="match status" value="1"/>
</dbReference>